<evidence type="ECO:0000256" key="1">
    <source>
        <dbReference type="SAM" id="MobiDB-lite"/>
    </source>
</evidence>
<dbReference type="AlphaFoldDB" id="D2C7X8"/>
<dbReference type="KEGG" id="tnp:Tnap_0975"/>
<accession>D2C7X8</accession>
<dbReference type="Pfam" id="PF22746">
    <property type="entry name" value="SHOCT-like_DUF2089-C"/>
    <property type="match status" value="1"/>
</dbReference>
<evidence type="ECO:0000313" key="4">
    <source>
        <dbReference type="Proteomes" id="UP000000940"/>
    </source>
</evidence>
<sequence length="167" mass="18047">MSEEIRKILEAVARGEISPEEGEMLIKAMQEKEREESGSKGASSEREGNYILDENEIVEEDLVLSKKKAIIRGKIKGDLALINCETFFSGEVEGDLAVIGGKIEFDGGTVKGDLALIDAKDSGKAPVVEGDIARISNFFVGGILKMISPFIGNISVSSRKKKVEGKE</sequence>
<name>D2C7X8_THEP2</name>
<dbReference type="InterPro" id="IPR053959">
    <property type="entry name" value="YvlB/LiaX_N"/>
</dbReference>
<evidence type="ECO:0000259" key="2">
    <source>
        <dbReference type="Pfam" id="PF22746"/>
    </source>
</evidence>
<feature type="domain" description="YvlB/LiaX N-terminal" evidence="2">
    <location>
        <begin position="3"/>
        <end position="33"/>
    </location>
</feature>
<keyword evidence="4" id="KW-1185">Reference proteome</keyword>
<dbReference type="EMBL" id="CP001839">
    <property type="protein sequence ID" value="ADA67064.1"/>
    <property type="molecule type" value="Genomic_DNA"/>
</dbReference>
<gene>
    <name evidence="3" type="ordered locus">Tnap_0975</name>
</gene>
<feature type="region of interest" description="Disordered" evidence="1">
    <location>
        <begin position="20"/>
        <end position="46"/>
    </location>
</feature>
<organism evidence="3 4">
    <name type="scientific">Thermotoga petrophila (strain ATCC BAA-489 / DSM 13996 / JCM 10882 / RKU-10)</name>
    <name type="common">Thermotoga naphthophila</name>
    <dbReference type="NCBI Taxonomy" id="590168"/>
    <lineage>
        <taxon>Bacteria</taxon>
        <taxon>Thermotogati</taxon>
        <taxon>Thermotogota</taxon>
        <taxon>Thermotogae</taxon>
        <taxon>Thermotogales</taxon>
        <taxon>Thermotogaceae</taxon>
        <taxon>Thermotoga</taxon>
    </lineage>
</organism>
<reference evidence="3 4" key="1">
    <citation type="submission" date="2009-12" db="EMBL/GenBank/DDBJ databases">
        <title>Complete sequence of Thermotoga petrophila RKU-1.</title>
        <authorList>
            <consortium name="US DOE Joint Genome Institute"/>
            <person name="Lucas S."/>
            <person name="Copeland A."/>
            <person name="Lapidus A."/>
            <person name="Glavina del Rio T."/>
            <person name="Dalin E."/>
            <person name="Tice H."/>
            <person name="Bruce D."/>
            <person name="Goodwin L."/>
            <person name="Pitluck S."/>
            <person name="Munk A.C."/>
            <person name="Brettin T."/>
            <person name="Detter J.C."/>
            <person name="Han C."/>
            <person name="Tapia R."/>
            <person name="Larimer F."/>
            <person name="Land M."/>
            <person name="Hauser L."/>
            <person name="Kyrpides N."/>
            <person name="Mikhailova N."/>
            <person name="Nelson K.E."/>
            <person name="Gogarten J.P."/>
            <person name="Noll K.M."/>
        </authorList>
    </citation>
    <scope>NUCLEOTIDE SEQUENCE [LARGE SCALE GENOMIC DNA]</scope>
    <source>
        <strain evidence="4">ATCC BAA-489 / DSM 13996 / JCM 10882 / RKU-10</strain>
    </source>
</reference>
<evidence type="ECO:0000313" key="3">
    <source>
        <dbReference type="EMBL" id="ADA67064.1"/>
    </source>
</evidence>
<feature type="compositionally biased region" description="Basic and acidic residues" evidence="1">
    <location>
        <begin position="29"/>
        <end position="46"/>
    </location>
</feature>
<proteinExistence type="predicted"/>
<dbReference type="HOGENOM" id="CLU_1601923_0_0_0"/>
<protein>
    <recommendedName>
        <fullName evidence="2">YvlB/LiaX N-terminal domain-containing protein</fullName>
    </recommendedName>
</protein>
<dbReference type="RefSeq" id="WP_012896281.1">
    <property type="nucleotide sequence ID" value="NC_013642.1"/>
</dbReference>
<dbReference type="Proteomes" id="UP000000940">
    <property type="component" value="Chromosome"/>
</dbReference>